<dbReference type="InterPro" id="IPR036259">
    <property type="entry name" value="MFS_trans_sf"/>
</dbReference>
<keyword evidence="7" id="KW-1185">Reference proteome</keyword>
<feature type="transmembrane region" description="Helical" evidence="4">
    <location>
        <begin position="20"/>
        <end position="45"/>
    </location>
</feature>
<name>A0A433J2B6_9PROT</name>
<dbReference type="OrthoDB" id="146345at2"/>
<evidence type="ECO:0000256" key="1">
    <source>
        <dbReference type="ARBA" id="ARBA00022692"/>
    </source>
</evidence>
<comment type="caution">
    <text evidence="6">The sequence shown here is derived from an EMBL/GenBank/DDBJ whole genome shotgun (WGS) entry which is preliminary data.</text>
</comment>
<dbReference type="PANTHER" id="PTHR11360">
    <property type="entry name" value="MONOCARBOXYLATE TRANSPORTER"/>
    <property type="match status" value="1"/>
</dbReference>
<dbReference type="SUPFAM" id="SSF103473">
    <property type="entry name" value="MFS general substrate transporter"/>
    <property type="match status" value="1"/>
</dbReference>
<evidence type="ECO:0000313" key="7">
    <source>
        <dbReference type="Proteomes" id="UP000280346"/>
    </source>
</evidence>
<dbReference type="GO" id="GO:0022857">
    <property type="term" value="F:transmembrane transporter activity"/>
    <property type="evidence" value="ECO:0007669"/>
    <property type="project" value="InterPro"/>
</dbReference>
<keyword evidence="1 4" id="KW-0812">Transmembrane</keyword>
<keyword evidence="3 4" id="KW-0472">Membrane</keyword>
<dbReference type="Proteomes" id="UP000280346">
    <property type="component" value="Unassembled WGS sequence"/>
</dbReference>
<dbReference type="RefSeq" id="WP_127003195.1">
    <property type="nucleotide sequence ID" value="NZ_JBNPXW010000020.1"/>
</dbReference>
<dbReference type="InterPro" id="IPR050327">
    <property type="entry name" value="Proton-linked_MCT"/>
</dbReference>
<organism evidence="6 7">
    <name type="scientific">Azospirillum doebereinerae</name>
    <dbReference type="NCBI Taxonomy" id="92933"/>
    <lineage>
        <taxon>Bacteria</taxon>
        <taxon>Pseudomonadati</taxon>
        <taxon>Pseudomonadota</taxon>
        <taxon>Alphaproteobacteria</taxon>
        <taxon>Rhodospirillales</taxon>
        <taxon>Azospirillaceae</taxon>
        <taxon>Azospirillum</taxon>
    </lineage>
</organism>
<feature type="transmembrane region" description="Helical" evidence="4">
    <location>
        <begin position="111"/>
        <end position="132"/>
    </location>
</feature>
<sequence length="431" mass="45763">MLSSRVAASLARRDVHYGWVTVAVTFLTMLVSAGAVGAPGVLLLPLQREFGWSTADISIALAIRLLLFGLMGPFAAALINRYGVKRMALSSLTLVGSGLLLSLAMRELWQLILLWGIVVGFGTGLTALVLGATVATRWFTTRRGLVVGLLTASSATGQLVFMPLLSMLTDQFGWRTALALLIGLLGVATLAVLALMRDRPSDLGLAAYGEEGTAPAAAAPLPPSVAGAALGALRDAARTRVFWVLFATFFICGASTNGLIQIHLIPLCVDFGVPEVRAAGLLAVMGIFDFIGTVASGWLSDRYDNRWLLFWYYGLRGLSLLYLPYSDFTVYGLSFFAVFYGLDWIATVPPTVRLTAERFGRERANLVFGWIFAGHQIGGACAAFGAGYARSTLDSYLPAFFVAGVLCLGAALLVPTLGRRPVAAKPVTAGA</sequence>
<dbReference type="EMBL" id="RZIJ01000026">
    <property type="protein sequence ID" value="RUQ65256.1"/>
    <property type="molecule type" value="Genomic_DNA"/>
</dbReference>
<evidence type="ECO:0000256" key="3">
    <source>
        <dbReference type="ARBA" id="ARBA00023136"/>
    </source>
</evidence>
<dbReference type="PROSITE" id="PS50850">
    <property type="entry name" value="MFS"/>
    <property type="match status" value="1"/>
</dbReference>
<feature type="transmembrane region" description="Helical" evidence="4">
    <location>
        <begin position="276"/>
        <end position="295"/>
    </location>
</feature>
<dbReference type="CDD" id="cd17355">
    <property type="entry name" value="MFS_YcxA_like"/>
    <property type="match status" value="1"/>
</dbReference>
<reference evidence="6 7" key="1">
    <citation type="submission" date="2018-12" db="EMBL/GenBank/DDBJ databases">
        <authorList>
            <person name="Yang Y."/>
        </authorList>
    </citation>
    <scope>NUCLEOTIDE SEQUENCE [LARGE SCALE GENOMIC DNA]</scope>
    <source>
        <strain evidence="6 7">GSF71</strain>
    </source>
</reference>
<gene>
    <name evidence="6" type="ORF">EJ913_25400</name>
</gene>
<dbReference type="InterPro" id="IPR011701">
    <property type="entry name" value="MFS"/>
</dbReference>
<feature type="domain" description="Major facilitator superfamily (MFS) profile" evidence="5">
    <location>
        <begin position="21"/>
        <end position="422"/>
    </location>
</feature>
<dbReference type="AlphaFoldDB" id="A0A433J2B6"/>
<feature type="transmembrane region" description="Helical" evidence="4">
    <location>
        <begin position="87"/>
        <end position="105"/>
    </location>
</feature>
<dbReference type="Gene3D" id="1.20.1250.20">
    <property type="entry name" value="MFS general substrate transporter like domains"/>
    <property type="match status" value="2"/>
</dbReference>
<feature type="transmembrane region" description="Helical" evidence="4">
    <location>
        <begin position="395"/>
        <end position="415"/>
    </location>
</feature>
<feature type="transmembrane region" description="Helical" evidence="4">
    <location>
        <begin position="364"/>
        <end position="389"/>
    </location>
</feature>
<dbReference type="PANTHER" id="PTHR11360:SF290">
    <property type="entry name" value="MONOCARBOXYLATE MFS PERMEASE"/>
    <property type="match status" value="1"/>
</dbReference>
<feature type="transmembrane region" description="Helical" evidence="4">
    <location>
        <begin position="144"/>
        <end position="165"/>
    </location>
</feature>
<evidence type="ECO:0000259" key="5">
    <source>
        <dbReference type="PROSITE" id="PS50850"/>
    </source>
</evidence>
<feature type="transmembrane region" description="Helical" evidence="4">
    <location>
        <begin position="307"/>
        <end position="325"/>
    </location>
</feature>
<dbReference type="Pfam" id="PF07690">
    <property type="entry name" value="MFS_1"/>
    <property type="match status" value="1"/>
</dbReference>
<feature type="transmembrane region" description="Helical" evidence="4">
    <location>
        <begin position="331"/>
        <end position="352"/>
    </location>
</feature>
<evidence type="ECO:0000256" key="2">
    <source>
        <dbReference type="ARBA" id="ARBA00022989"/>
    </source>
</evidence>
<accession>A0A433J2B6</accession>
<evidence type="ECO:0000256" key="4">
    <source>
        <dbReference type="SAM" id="Phobius"/>
    </source>
</evidence>
<feature type="transmembrane region" description="Helical" evidence="4">
    <location>
        <begin position="177"/>
        <end position="196"/>
    </location>
</feature>
<feature type="transmembrane region" description="Helical" evidence="4">
    <location>
        <begin position="241"/>
        <end position="264"/>
    </location>
</feature>
<proteinExistence type="predicted"/>
<evidence type="ECO:0000313" key="6">
    <source>
        <dbReference type="EMBL" id="RUQ65256.1"/>
    </source>
</evidence>
<keyword evidence="2 4" id="KW-1133">Transmembrane helix</keyword>
<dbReference type="InterPro" id="IPR020846">
    <property type="entry name" value="MFS_dom"/>
</dbReference>
<protein>
    <submittedName>
        <fullName evidence="6">MFS transporter</fullName>
    </submittedName>
</protein>
<feature type="transmembrane region" description="Helical" evidence="4">
    <location>
        <begin position="57"/>
        <end position="80"/>
    </location>
</feature>